<reference evidence="5" key="1">
    <citation type="submission" date="2022-09" db="EMBL/GenBank/DDBJ databases">
        <title>genome sequence of Deinococcus rubellus.</title>
        <authorList>
            <person name="Srinivasan S."/>
        </authorList>
    </citation>
    <scope>NUCLEOTIDE SEQUENCE</scope>
    <source>
        <strain evidence="5">Ant6</strain>
    </source>
</reference>
<accession>A0ABY5YD58</accession>
<dbReference type="RefSeq" id="WP_260559293.1">
    <property type="nucleotide sequence ID" value="NZ_BAABEC010000005.1"/>
</dbReference>
<dbReference type="Proteomes" id="UP001060261">
    <property type="component" value="Chromosome"/>
</dbReference>
<dbReference type="PANTHER" id="PTHR47151:SF2">
    <property type="entry name" value="AMINO ACID BINDING PROTEIN"/>
    <property type="match status" value="1"/>
</dbReference>
<feature type="domain" description="Leucine-binding protein" evidence="4">
    <location>
        <begin position="26"/>
        <end position="373"/>
    </location>
</feature>
<dbReference type="Pfam" id="PF13458">
    <property type="entry name" value="Peripla_BP_6"/>
    <property type="match status" value="1"/>
</dbReference>
<dbReference type="InterPro" id="IPR028082">
    <property type="entry name" value="Peripla_BP_I"/>
</dbReference>
<dbReference type="InterPro" id="IPR028081">
    <property type="entry name" value="Leu-bd"/>
</dbReference>
<evidence type="ECO:0000313" key="6">
    <source>
        <dbReference type="Proteomes" id="UP001060261"/>
    </source>
</evidence>
<evidence type="ECO:0000256" key="3">
    <source>
        <dbReference type="SAM" id="SignalP"/>
    </source>
</evidence>
<comment type="similarity">
    <text evidence="1">Belongs to the leucine-binding protein family.</text>
</comment>
<feature type="chain" id="PRO_5046682884" evidence="3">
    <location>
        <begin position="23"/>
        <end position="388"/>
    </location>
</feature>
<keyword evidence="2 3" id="KW-0732">Signal</keyword>
<proteinExistence type="inferred from homology"/>
<feature type="signal peptide" evidence="3">
    <location>
        <begin position="1"/>
        <end position="22"/>
    </location>
</feature>
<keyword evidence="6" id="KW-1185">Reference proteome</keyword>
<evidence type="ECO:0000313" key="5">
    <source>
        <dbReference type="EMBL" id="UWX63000.1"/>
    </source>
</evidence>
<evidence type="ECO:0000256" key="1">
    <source>
        <dbReference type="ARBA" id="ARBA00010062"/>
    </source>
</evidence>
<gene>
    <name evidence="5" type="ORF">N0D28_09510</name>
</gene>
<dbReference type="PANTHER" id="PTHR47151">
    <property type="entry name" value="LEU/ILE/VAL-BINDING ABC TRANSPORTER SUBUNIT"/>
    <property type="match status" value="1"/>
</dbReference>
<name>A0ABY5YD58_9DEIO</name>
<organism evidence="5 6">
    <name type="scientific">Deinococcus rubellus</name>
    <dbReference type="NCBI Taxonomy" id="1889240"/>
    <lineage>
        <taxon>Bacteria</taxon>
        <taxon>Thermotogati</taxon>
        <taxon>Deinococcota</taxon>
        <taxon>Deinococci</taxon>
        <taxon>Deinococcales</taxon>
        <taxon>Deinococcaceae</taxon>
        <taxon>Deinococcus</taxon>
    </lineage>
</organism>
<evidence type="ECO:0000256" key="2">
    <source>
        <dbReference type="ARBA" id="ARBA00022729"/>
    </source>
</evidence>
<dbReference type="Gene3D" id="3.40.50.2300">
    <property type="match status" value="2"/>
</dbReference>
<dbReference type="EMBL" id="CP104213">
    <property type="protein sequence ID" value="UWX63000.1"/>
    <property type="molecule type" value="Genomic_DNA"/>
</dbReference>
<dbReference type="SUPFAM" id="SSF53822">
    <property type="entry name" value="Periplasmic binding protein-like I"/>
    <property type="match status" value="1"/>
</dbReference>
<evidence type="ECO:0000259" key="4">
    <source>
        <dbReference type="Pfam" id="PF13458"/>
    </source>
</evidence>
<sequence length="388" mass="40433">MKKTSILALTLLGSLTLGAASAQTSLKIASISPLSGGQSDLGSQIKNGAQLAVNEYVAQFKKLGFDLSLTGYDDQADPATGTAAARKIAADSSILAVVGTLNSGVAIPASAALAPSHVAMVSPANTANQVTDRGLKNMNRIVARDDAQGPAGANFLTGKLKAKSVYLLNDKTAYGEGLVTEVKKALLAKNIKISGDEGTEEKSDFSAIIQKIKLTKPDAIYFGGIYNQIGVFVKQLREQGVMVPLVGGDGLDSEQMVTIGGKGSDNVYYTTVAAPAEALVALPAAKKVADAYSKAYGKDIQGFGIFGYDAAKVTLQGVLLAVKDNGNKLPSREQVETAMRKVRATGLLSGTVQFNSMGDRKAAKMYIMSINNGKFTLDSTINVKSAIN</sequence>
<dbReference type="CDD" id="cd06342">
    <property type="entry name" value="PBP1_ABC_LIVBP-like"/>
    <property type="match status" value="1"/>
</dbReference>
<protein>
    <submittedName>
        <fullName evidence="5">Branched-chain amino acid ABC transporter substrate-binding protein</fullName>
    </submittedName>
</protein>